<comment type="caution">
    <text evidence="3">The sequence shown here is derived from an EMBL/GenBank/DDBJ whole genome shotgun (WGS) entry which is preliminary data.</text>
</comment>
<dbReference type="Proteomes" id="UP000606653">
    <property type="component" value="Unassembled WGS sequence"/>
</dbReference>
<evidence type="ECO:0000313" key="3">
    <source>
        <dbReference type="EMBL" id="GGN93468.1"/>
    </source>
</evidence>
<dbReference type="Gene3D" id="3.30.2090.10">
    <property type="entry name" value="Multidrug efflux transporter AcrB TolC docking domain, DN and DC subdomains"/>
    <property type="match status" value="3"/>
</dbReference>
<proteinExistence type="predicted"/>
<feature type="transmembrane region" description="Helical" evidence="2">
    <location>
        <begin position="523"/>
        <end position="543"/>
    </location>
</feature>
<dbReference type="Pfam" id="PF00873">
    <property type="entry name" value="ACR_tran"/>
    <property type="match status" value="2"/>
</dbReference>
<organism evidence="3 4">
    <name type="scientific">Saccharibacillus kuerlensis</name>
    <dbReference type="NCBI Taxonomy" id="459527"/>
    <lineage>
        <taxon>Bacteria</taxon>
        <taxon>Bacillati</taxon>
        <taxon>Bacillota</taxon>
        <taxon>Bacilli</taxon>
        <taxon>Bacillales</taxon>
        <taxon>Paenibacillaceae</taxon>
        <taxon>Saccharibacillus</taxon>
    </lineage>
</organism>
<dbReference type="SUPFAM" id="SSF82693">
    <property type="entry name" value="Multidrug efflux transporter AcrB pore domain, PN1, PN2, PC1 and PC2 subdomains"/>
    <property type="match status" value="2"/>
</dbReference>
<dbReference type="InterPro" id="IPR027463">
    <property type="entry name" value="AcrB_DN_DC_subdom"/>
</dbReference>
<feature type="compositionally biased region" description="Low complexity" evidence="1">
    <location>
        <begin position="278"/>
        <end position="317"/>
    </location>
</feature>
<dbReference type="SUPFAM" id="SSF82714">
    <property type="entry name" value="Multidrug efflux transporter AcrB TolC docking domain, DN and DC subdomains"/>
    <property type="match status" value="2"/>
</dbReference>
<dbReference type="RefSeq" id="WP_018976823.1">
    <property type="nucleotide sequence ID" value="NZ_BMLN01000002.1"/>
</dbReference>
<keyword evidence="2" id="KW-1133">Transmembrane helix</keyword>
<protein>
    <recommendedName>
        <fullName evidence="5">Swarming motility protein SwrC</fullName>
    </recommendedName>
</protein>
<dbReference type="InterPro" id="IPR001036">
    <property type="entry name" value="Acrflvin-R"/>
</dbReference>
<evidence type="ECO:0000256" key="2">
    <source>
        <dbReference type="SAM" id="Phobius"/>
    </source>
</evidence>
<keyword evidence="2" id="KW-0812">Transmembrane</keyword>
<evidence type="ECO:0008006" key="5">
    <source>
        <dbReference type="Google" id="ProtNLM"/>
    </source>
</evidence>
<reference evidence="4" key="1">
    <citation type="journal article" date="2019" name="Int. J. Syst. Evol. Microbiol.">
        <title>The Global Catalogue of Microorganisms (GCM) 10K type strain sequencing project: providing services to taxonomists for standard genome sequencing and annotation.</title>
        <authorList>
            <consortium name="The Broad Institute Genomics Platform"/>
            <consortium name="The Broad Institute Genome Sequencing Center for Infectious Disease"/>
            <person name="Wu L."/>
            <person name="Ma J."/>
        </authorList>
    </citation>
    <scope>NUCLEOTIDE SEQUENCE [LARGE SCALE GENOMIC DNA]</scope>
    <source>
        <strain evidence="4">CGMCC 1.6964</strain>
    </source>
</reference>
<feature type="transmembrane region" description="Helical" evidence="2">
    <location>
        <begin position="449"/>
        <end position="466"/>
    </location>
</feature>
<evidence type="ECO:0000313" key="4">
    <source>
        <dbReference type="Proteomes" id="UP000606653"/>
    </source>
</evidence>
<dbReference type="Gene3D" id="3.30.70.1430">
    <property type="entry name" value="Multidrug efflux transporter AcrB pore domain"/>
    <property type="match status" value="2"/>
</dbReference>
<dbReference type="PANTHER" id="PTHR32063:SF0">
    <property type="entry name" value="SWARMING MOTILITY PROTEIN SWRC"/>
    <property type="match status" value="1"/>
</dbReference>
<feature type="transmembrane region" description="Helical" evidence="2">
    <location>
        <begin position="937"/>
        <end position="956"/>
    </location>
</feature>
<dbReference type="Gene3D" id="3.30.70.1320">
    <property type="entry name" value="Multidrug efflux transporter AcrB pore domain like"/>
    <property type="match status" value="2"/>
</dbReference>
<feature type="transmembrane region" description="Helical" evidence="2">
    <location>
        <begin position="989"/>
        <end position="1014"/>
    </location>
</feature>
<feature type="transmembrane region" description="Helical" evidence="2">
    <location>
        <begin position="963"/>
        <end position="983"/>
    </location>
</feature>
<dbReference type="Gene3D" id="3.30.70.1440">
    <property type="entry name" value="Multidrug efflux transporter AcrB pore domain"/>
    <property type="match status" value="1"/>
</dbReference>
<dbReference type="SUPFAM" id="SSF82866">
    <property type="entry name" value="Multidrug efflux transporter AcrB transmembrane domain"/>
    <property type="match status" value="2"/>
</dbReference>
<evidence type="ECO:0000256" key="1">
    <source>
        <dbReference type="SAM" id="MobiDB-lite"/>
    </source>
</evidence>
<feature type="transmembrane region" description="Helical" evidence="2">
    <location>
        <begin position="555"/>
        <end position="578"/>
    </location>
</feature>
<name>A0ABQ2KUN7_9BACL</name>
<dbReference type="EMBL" id="BMLN01000002">
    <property type="protein sequence ID" value="GGN93468.1"/>
    <property type="molecule type" value="Genomic_DNA"/>
</dbReference>
<feature type="transmembrane region" description="Helical" evidence="2">
    <location>
        <begin position="1066"/>
        <end position="1093"/>
    </location>
</feature>
<keyword evidence="4" id="KW-1185">Reference proteome</keyword>
<feature type="transmembrane region" description="Helical" evidence="2">
    <location>
        <begin position="614"/>
        <end position="635"/>
    </location>
</feature>
<dbReference type="PANTHER" id="PTHR32063">
    <property type="match status" value="1"/>
</dbReference>
<keyword evidence="2" id="KW-0472">Membrane</keyword>
<feature type="transmembrane region" description="Helical" evidence="2">
    <location>
        <begin position="1035"/>
        <end position="1054"/>
    </location>
</feature>
<sequence length="1115" mass="118075">MKSIIGFSLRNKLAIWFLTIVISAAGVYAGLTMKQETIPDINVPFLNITAVNPGAAPETVMNEVTIPLEQMLRNVNGVQNVTSSSMENAASVSVEFTYGANLDEATAQIREGLNRITLPDGVERPQITRFSLNSFPVVSLSASAEEGGIDLEELSRIAQNQVLPELEKIDGIASVQLSGQYVREVQMTFDPEAMVEYGLTQETVQNIVSASSVRAPLGLFTLDDSQSAVVVDGGITTLEDLRNLEIPVTPASAQPQAGGESGAGADASGVPGQGQMPGAGQDAQAPAAGADGEAAAGEGTAGTQAAQEGAAAEAAEQGSQAAAAQGAEGNAAGAAAAAAAGLPTVKLSEIAQLEVVGSSESVSRTNGQESIGIQIVKTNDANTVDVVNAVKNRIADLESQYSGLNLTVMLDQGKPIEDSVRTMLEKAMFGALFAVLIILLFLRDFRSTIISILSIPLSLLIAVLLLKQLNVTLNMMTLGAMTVAIGRVVDDSIVVIENIYRRMSLSTEKLRGRQLISAATREMFLPIMSSTIVTLAVFVPLAFVSGMVGELFMPFALTMVFALLASLLIAITLVPMMAHSMFRGGLKKKHTHDKPSRLSEGYKRILNWSLSHKLITFSIAVILLVGSLFTIPYVGTSFLPEQEDKTFTFTYSPEAGATDEQAQERMLEAEQFVRDQPNLTSMQYSIGGSNPMGFGSANSALFYTEFDSDTPNFDTVKEELIAGLQERVPEGEWSQMDFGGGLGGSQLSVNVYGDSTDDLKPVADEMLKLIQEDPNFEEATSNLEEGYNQYTLVADQQELSSYGLTAGQVAMALAPVTQRPVLTQVDLDGQNYNVYIETENKTYSTLSDIEDTELVTPLGVSVTVGDVVQVEEGISPETITRSDGKTVAQLSANIVSSDVGGASTALENKINDMDLPDGITVEFGGVTEQINDTFSQLGLAMLAAIAIVYFILVVTFGGGLAPFAILFSLPFIAIGALIGLLIGGESLSVSALMGVLMLIGIVVTNAIVLIDRVIHKEREGLSTREALLEAGSTRLRPILMTALATIGALIPLVAGWEGGAGIISKGLGITVIGGLISSTLLTLVIVPVVYEFLMKISSKSRARHAELEKLETPLD</sequence>
<gene>
    <name evidence="3" type="ORF">GCM10010969_07240</name>
</gene>
<dbReference type="Gene3D" id="1.20.1640.10">
    <property type="entry name" value="Multidrug efflux transporter AcrB transmembrane domain"/>
    <property type="match status" value="3"/>
</dbReference>
<accession>A0ABQ2KUN7</accession>
<feature type="region of interest" description="Disordered" evidence="1">
    <location>
        <begin position="250"/>
        <end position="317"/>
    </location>
</feature>